<reference evidence="2" key="2">
    <citation type="journal article" date="2023" name="IMA Fungus">
        <title>Comparative genomic study of the Penicillium genus elucidates a diverse pangenome and 15 lateral gene transfer events.</title>
        <authorList>
            <person name="Petersen C."/>
            <person name="Sorensen T."/>
            <person name="Nielsen M.R."/>
            <person name="Sondergaard T.E."/>
            <person name="Sorensen J.L."/>
            <person name="Fitzpatrick D.A."/>
            <person name="Frisvad J.C."/>
            <person name="Nielsen K.L."/>
        </authorList>
    </citation>
    <scope>NUCLEOTIDE SEQUENCE</scope>
    <source>
        <strain evidence="2">IBT 22155</strain>
    </source>
</reference>
<comment type="caution">
    <text evidence="2">The sequence shown here is derived from an EMBL/GenBank/DDBJ whole genome shotgun (WGS) entry which is preliminary data.</text>
</comment>
<evidence type="ECO:0000313" key="3">
    <source>
        <dbReference type="Proteomes" id="UP001149079"/>
    </source>
</evidence>
<keyword evidence="2" id="KW-0547">Nucleotide-binding</keyword>
<feature type="region of interest" description="Disordered" evidence="1">
    <location>
        <begin position="1"/>
        <end position="24"/>
    </location>
</feature>
<organism evidence="2 3">
    <name type="scientific">Penicillium bovifimosum</name>
    <dbReference type="NCBI Taxonomy" id="126998"/>
    <lineage>
        <taxon>Eukaryota</taxon>
        <taxon>Fungi</taxon>
        <taxon>Dikarya</taxon>
        <taxon>Ascomycota</taxon>
        <taxon>Pezizomycotina</taxon>
        <taxon>Eurotiomycetes</taxon>
        <taxon>Eurotiomycetidae</taxon>
        <taxon>Eurotiales</taxon>
        <taxon>Aspergillaceae</taxon>
        <taxon>Penicillium</taxon>
    </lineage>
</organism>
<name>A0A9W9HE70_9EURO</name>
<keyword evidence="2" id="KW-0378">Hydrolase</keyword>
<accession>A0A9W9HE70</accession>
<sequence>MTDALNPPMEDSGRGPPGSNLTTFDARLVGENNGKLEKIPHQAPARRPTEEVLMGIEDEFLTPPNQFSDEWLDKFQK</sequence>
<dbReference type="AlphaFoldDB" id="A0A9W9HE70"/>
<dbReference type="EMBL" id="JAPQKL010000002">
    <property type="protein sequence ID" value="KAJ5143873.1"/>
    <property type="molecule type" value="Genomic_DNA"/>
</dbReference>
<protein>
    <submittedName>
        <fullName evidence="2">DEAD/DEAH box RNA helicase (Ski2)</fullName>
    </submittedName>
</protein>
<keyword evidence="2" id="KW-0347">Helicase</keyword>
<proteinExistence type="predicted"/>
<keyword evidence="3" id="KW-1185">Reference proteome</keyword>
<gene>
    <name evidence="2" type="ORF">N7515_002660</name>
</gene>
<evidence type="ECO:0000313" key="2">
    <source>
        <dbReference type="EMBL" id="KAJ5143873.1"/>
    </source>
</evidence>
<dbReference type="RefSeq" id="XP_056525517.1">
    <property type="nucleotide sequence ID" value="XM_056663404.1"/>
</dbReference>
<evidence type="ECO:0000256" key="1">
    <source>
        <dbReference type="SAM" id="MobiDB-lite"/>
    </source>
</evidence>
<dbReference type="GeneID" id="81402574"/>
<keyword evidence="2" id="KW-0067">ATP-binding</keyword>
<reference evidence="2" key="1">
    <citation type="submission" date="2022-11" db="EMBL/GenBank/DDBJ databases">
        <authorList>
            <person name="Petersen C."/>
        </authorList>
    </citation>
    <scope>NUCLEOTIDE SEQUENCE</scope>
    <source>
        <strain evidence="2">IBT 22155</strain>
    </source>
</reference>
<dbReference type="Proteomes" id="UP001149079">
    <property type="component" value="Unassembled WGS sequence"/>
</dbReference>
<dbReference type="GO" id="GO:0004386">
    <property type="term" value="F:helicase activity"/>
    <property type="evidence" value="ECO:0007669"/>
    <property type="project" value="UniProtKB-KW"/>
</dbReference>